<dbReference type="Proteomes" id="UP000579281">
    <property type="component" value="Unassembled WGS sequence"/>
</dbReference>
<dbReference type="SMART" id="SM00382">
    <property type="entry name" value="AAA"/>
    <property type="match status" value="1"/>
</dbReference>
<protein>
    <submittedName>
        <fullName evidence="5">Molybdate transport system ATP-binding protein</fullName>
    </submittedName>
</protein>
<dbReference type="InterPro" id="IPR027417">
    <property type="entry name" value="P-loop_NTPase"/>
</dbReference>
<dbReference type="InterPro" id="IPR017871">
    <property type="entry name" value="ABC_transporter-like_CS"/>
</dbReference>
<sequence>MINVEITKKMVFYDLEIKFTIGKEILVIQGASGSGKTTILDCISGIKKPDAGRISIHDQLVFSSQEGVDISIKDRNVGYVFQNDGLFPHLNVRQNVMFGIRSRRLEDIDYAEHIMKGLGIIHLQDRYPKQISGGEKQRVALARVLAVRPQILLLDEPFSALDPKTKEMIYQEFVEFKKLWNMGVVLVTHSVYEGNLLGDRILRIEDGKITDEMMS</sequence>
<dbReference type="PANTHER" id="PTHR42781">
    <property type="entry name" value="SPERMIDINE/PUTRESCINE IMPORT ATP-BINDING PROTEIN POTA"/>
    <property type="match status" value="1"/>
</dbReference>
<dbReference type="Gene3D" id="3.40.50.300">
    <property type="entry name" value="P-loop containing nucleotide triphosphate hydrolases"/>
    <property type="match status" value="1"/>
</dbReference>
<dbReference type="PANTHER" id="PTHR42781:SF4">
    <property type="entry name" value="SPERMIDINE_PUTRESCINE IMPORT ATP-BINDING PROTEIN POTA"/>
    <property type="match status" value="1"/>
</dbReference>
<dbReference type="InterPro" id="IPR003439">
    <property type="entry name" value="ABC_transporter-like_ATP-bd"/>
</dbReference>
<feature type="domain" description="ABC transporter" evidence="4">
    <location>
        <begin position="1"/>
        <end position="214"/>
    </location>
</feature>
<evidence type="ECO:0000256" key="1">
    <source>
        <dbReference type="ARBA" id="ARBA00022448"/>
    </source>
</evidence>
<organism evidence="5 6">
    <name type="scientific">Anaerosolibacter carboniphilus</name>
    <dbReference type="NCBI Taxonomy" id="1417629"/>
    <lineage>
        <taxon>Bacteria</taxon>
        <taxon>Bacillati</taxon>
        <taxon>Bacillota</taxon>
        <taxon>Clostridia</taxon>
        <taxon>Peptostreptococcales</taxon>
        <taxon>Thermotaleaceae</taxon>
        <taxon>Anaerosolibacter</taxon>
    </lineage>
</organism>
<dbReference type="PROSITE" id="PS50893">
    <property type="entry name" value="ABC_TRANSPORTER_2"/>
    <property type="match status" value="1"/>
</dbReference>
<dbReference type="EMBL" id="JACHEN010000018">
    <property type="protein sequence ID" value="MBB6216908.1"/>
    <property type="molecule type" value="Genomic_DNA"/>
</dbReference>
<dbReference type="Pfam" id="PF00005">
    <property type="entry name" value="ABC_tran"/>
    <property type="match status" value="1"/>
</dbReference>
<keyword evidence="1" id="KW-0813">Transport</keyword>
<proteinExistence type="predicted"/>
<keyword evidence="3 5" id="KW-0067">ATP-binding</keyword>
<dbReference type="RefSeq" id="WP_184311426.1">
    <property type="nucleotide sequence ID" value="NZ_JACHEN010000018.1"/>
</dbReference>
<dbReference type="GO" id="GO:0005524">
    <property type="term" value="F:ATP binding"/>
    <property type="evidence" value="ECO:0007669"/>
    <property type="project" value="UniProtKB-KW"/>
</dbReference>
<dbReference type="GO" id="GO:0016887">
    <property type="term" value="F:ATP hydrolysis activity"/>
    <property type="evidence" value="ECO:0007669"/>
    <property type="project" value="InterPro"/>
</dbReference>
<dbReference type="InterPro" id="IPR050093">
    <property type="entry name" value="ABC_SmlMolc_Importer"/>
</dbReference>
<name>A0A841KXD0_9FIRM</name>
<dbReference type="AlphaFoldDB" id="A0A841KXD0"/>
<keyword evidence="2" id="KW-0547">Nucleotide-binding</keyword>
<evidence type="ECO:0000256" key="3">
    <source>
        <dbReference type="ARBA" id="ARBA00022840"/>
    </source>
</evidence>
<evidence type="ECO:0000256" key="2">
    <source>
        <dbReference type="ARBA" id="ARBA00022741"/>
    </source>
</evidence>
<accession>A0A841KXD0</accession>
<reference evidence="5 6" key="1">
    <citation type="submission" date="2020-08" db="EMBL/GenBank/DDBJ databases">
        <title>Genomic Encyclopedia of Type Strains, Phase IV (KMG-IV): sequencing the most valuable type-strain genomes for metagenomic binning, comparative biology and taxonomic classification.</title>
        <authorList>
            <person name="Goeker M."/>
        </authorList>
    </citation>
    <scope>NUCLEOTIDE SEQUENCE [LARGE SCALE GENOMIC DNA]</scope>
    <source>
        <strain evidence="5 6">DSM 103526</strain>
    </source>
</reference>
<dbReference type="PROSITE" id="PS00211">
    <property type="entry name" value="ABC_TRANSPORTER_1"/>
    <property type="match status" value="1"/>
</dbReference>
<gene>
    <name evidence="5" type="ORF">HNQ80_003013</name>
</gene>
<evidence type="ECO:0000313" key="6">
    <source>
        <dbReference type="Proteomes" id="UP000579281"/>
    </source>
</evidence>
<evidence type="ECO:0000313" key="5">
    <source>
        <dbReference type="EMBL" id="MBB6216908.1"/>
    </source>
</evidence>
<dbReference type="SUPFAM" id="SSF52540">
    <property type="entry name" value="P-loop containing nucleoside triphosphate hydrolases"/>
    <property type="match status" value="1"/>
</dbReference>
<comment type="caution">
    <text evidence="5">The sequence shown here is derived from an EMBL/GenBank/DDBJ whole genome shotgun (WGS) entry which is preliminary data.</text>
</comment>
<dbReference type="InterPro" id="IPR003593">
    <property type="entry name" value="AAA+_ATPase"/>
</dbReference>
<keyword evidence="6" id="KW-1185">Reference proteome</keyword>
<evidence type="ECO:0000259" key="4">
    <source>
        <dbReference type="PROSITE" id="PS50893"/>
    </source>
</evidence>